<evidence type="ECO:0000313" key="2">
    <source>
        <dbReference type="EMBL" id="TKB47428.1"/>
    </source>
</evidence>
<feature type="transmembrane region" description="Helical" evidence="1">
    <location>
        <begin position="147"/>
        <end position="168"/>
    </location>
</feature>
<comment type="caution">
    <text evidence="2">The sequence shown here is derived from an EMBL/GenBank/DDBJ whole genome shotgun (WGS) entry which is preliminary data.</text>
</comment>
<sequence length="205" mass="23778">MLKSSFTSQSLAVQLFKGYIPQKKTSFIMAKPTSTLTDQPEIDNADSEANRLIELEQQMIWVQMRKTVPGFWFIIATTIWLTSCCAYLWETVVLSTRPIDMNGLWLLSGSMLPMLHYAITGVVPFNASRYSRNLLQPTETIRVNWRFYAWMLLAAILYMAICYGAWLFAPDAELYIPAYSLLALIILWFTMLYRQHYQRSIQPGY</sequence>
<proteinExistence type="predicted"/>
<dbReference type="Proteomes" id="UP000307999">
    <property type="component" value="Unassembled WGS sequence"/>
</dbReference>
<keyword evidence="1" id="KW-0472">Membrane</keyword>
<name>A0A4U1BB82_9GAMM</name>
<keyword evidence="1" id="KW-1133">Transmembrane helix</keyword>
<feature type="transmembrane region" description="Helical" evidence="1">
    <location>
        <begin position="174"/>
        <end position="193"/>
    </location>
</feature>
<gene>
    <name evidence="2" type="ORF">E8M12_01165</name>
</gene>
<reference evidence="2 3" key="1">
    <citation type="submission" date="2019-04" db="EMBL/GenBank/DDBJ databases">
        <title>Thalassotalea guangxiensis sp. nov., isolated from sediment of the coastal wetland.</title>
        <authorList>
            <person name="Zheng S."/>
            <person name="Zhang D."/>
        </authorList>
    </citation>
    <scope>NUCLEOTIDE SEQUENCE [LARGE SCALE GENOMIC DNA]</scope>
    <source>
        <strain evidence="2 3">ZS-4</strain>
    </source>
</reference>
<dbReference type="AlphaFoldDB" id="A0A4U1BB82"/>
<dbReference type="RefSeq" id="WP_136734239.1">
    <property type="nucleotide sequence ID" value="NZ_SWDB01000003.1"/>
</dbReference>
<keyword evidence="1" id="KW-0812">Transmembrane</keyword>
<dbReference type="EMBL" id="SWDB01000003">
    <property type="protein sequence ID" value="TKB47428.1"/>
    <property type="molecule type" value="Genomic_DNA"/>
</dbReference>
<accession>A0A4U1BB82</accession>
<evidence type="ECO:0000256" key="1">
    <source>
        <dbReference type="SAM" id="Phobius"/>
    </source>
</evidence>
<feature type="transmembrane region" description="Helical" evidence="1">
    <location>
        <begin position="68"/>
        <end position="89"/>
    </location>
</feature>
<feature type="transmembrane region" description="Helical" evidence="1">
    <location>
        <begin position="104"/>
        <end position="127"/>
    </location>
</feature>
<organism evidence="2 3">
    <name type="scientific">Thalassotalea mangrovi</name>
    <dbReference type="NCBI Taxonomy" id="2572245"/>
    <lineage>
        <taxon>Bacteria</taxon>
        <taxon>Pseudomonadati</taxon>
        <taxon>Pseudomonadota</taxon>
        <taxon>Gammaproteobacteria</taxon>
        <taxon>Alteromonadales</taxon>
        <taxon>Colwelliaceae</taxon>
        <taxon>Thalassotalea</taxon>
    </lineage>
</organism>
<protein>
    <submittedName>
        <fullName evidence="2">Uncharacterized protein</fullName>
    </submittedName>
</protein>
<keyword evidence="3" id="KW-1185">Reference proteome</keyword>
<dbReference type="OrthoDB" id="6401183at2"/>
<evidence type="ECO:0000313" key="3">
    <source>
        <dbReference type="Proteomes" id="UP000307999"/>
    </source>
</evidence>